<gene>
    <name evidence="1" type="ORF">ALC62_13160</name>
</gene>
<proteinExistence type="predicted"/>
<evidence type="ECO:0000313" key="1">
    <source>
        <dbReference type="EMBL" id="KYM96109.1"/>
    </source>
</evidence>
<accession>A0A195C5I1</accession>
<name>A0A195C5I1_9HYME</name>
<sequence>MRPYGRLISHEGCPSHERIPQPSFLLSLRHALPPPPLPPPPSSYPPPLPSLYTWLYFIESRTSIGLGYRLHACAYTCACATAIIIFK</sequence>
<reference evidence="1 2" key="1">
    <citation type="submission" date="2016-03" db="EMBL/GenBank/DDBJ databases">
        <title>Cyphomyrmex costatus WGS genome.</title>
        <authorList>
            <person name="Nygaard S."/>
            <person name="Hu H."/>
            <person name="Boomsma J."/>
            <person name="Zhang G."/>
        </authorList>
    </citation>
    <scope>NUCLEOTIDE SEQUENCE [LARGE SCALE GENOMIC DNA]</scope>
    <source>
        <strain evidence="1">MS0001</strain>
        <tissue evidence="1">Whole body</tissue>
    </source>
</reference>
<organism evidence="1 2">
    <name type="scientific">Cyphomyrmex costatus</name>
    <dbReference type="NCBI Taxonomy" id="456900"/>
    <lineage>
        <taxon>Eukaryota</taxon>
        <taxon>Metazoa</taxon>
        <taxon>Ecdysozoa</taxon>
        <taxon>Arthropoda</taxon>
        <taxon>Hexapoda</taxon>
        <taxon>Insecta</taxon>
        <taxon>Pterygota</taxon>
        <taxon>Neoptera</taxon>
        <taxon>Endopterygota</taxon>
        <taxon>Hymenoptera</taxon>
        <taxon>Apocrita</taxon>
        <taxon>Aculeata</taxon>
        <taxon>Formicoidea</taxon>
        <taxon>Formicidae</taxon>
        <taxon>Myrmicinae</taxon>
        <taxon>Cyphomyrmex</taxon>
    </lineage>
</organism>
<dbReference type="AlphaFoldDB" id="A0A195C5I1"/>
<dbReference type="EMBL" id="KQ978231">
    <property type="protein sequence ID" value="KYM96109.1"/>
    <property type="molecule type" value="Genomic_DNA"/>
</dbReference>
<dbReference type="Proteomes" id="UP000078542">
    <property type="component" value="Unassembled WGS sequence"/>
</dbReference>
<protein>
    <submittedName>
        <fullName evidence="1">Uncharacterized protein</fullName>
    </submittedName>
</protein>
<evidence type="ECO:0000313" key="2">
    <source>
        <dbReference type="Proteomes" id="UP000078542"/>
    </source>
</evidence>
<keyword evidence="2" id="KW-1185">Reference proteome</keyword>